<name>A0A2H4PF51_9CAUD</name>
<accession>A0A2H4PF51</accession>
<dbReference type="EMBL" id="MG099939">
    <property type="protein sequence ID" value="ATW60854.1"/>
    <property type="molecule type" value="Genomic_DNA"/>
</dbReference>
<protein>
    <recommendedName>
        <fullName evidence="4">Helix-turn-helix DNA binding domain protein</fullName>
    </recommendedName>
</protein>
<keyword evidence="3" id="KW-1185">Reference proteome</keyword>
<evidence type="ECO:0000313" key="2">
    <source>
        <dbReference type="EMBL" id="ATW60854.1"/>
    </source>
</evidence>
<evidence type="ECO:0008006" key="4">
    <source>
        <dbReference type="Google" id="ProtNLM"/>
    </source>
</evidence>
<proteinExistence type="predicted"/>
<dbReference type="Pfam" id="PF13384">
    <property type="entry name" value="HTH_23"/>
    <property type="match status" value="1"/>
</dbReference>
<feature type="compositionally biased region" description="Basic and acidic residues" evidence="1">
    <location>
        <begin position="87"/>
        <end position="98"/>
    </location>
</feature>
<evidence type="ECO:0000313" key="3">
    <source>
        <dbReference type="Proteomes" id="UP000240944"/>
    </source>
</evidence>
<organism evidence="2 3">
    <name type="scientific">Gordonia phage BENtherdunthat</name>
    <dbReference type="NCBI Taxonomy" id="2047830"/>
    <lineage>
        <taxon>Viruses</taxon>
        <taxon>Duplodnaviria</taxon>
        <taxon>Heunggongvirae</taxon>
        <taxon>Uroviricota</taxon>
        <taxon>Caudoviricetes</taxon>
        <taxon>Langleyhallvirinae</taxon>
        <taxon>Getalongvirus</taxon>
        <taxon>Getalongvirus bentherdunthat</taxon>
    </lineage>
</organism>
<reference evidence="3" key="1">
    <citation type="submission" date="2017-10" db="EMBL/GenBank/DDBJ databases">
        <authorList>
            <person name="Banno H."/>
            <person name="Chua N.-H."/>
        </authorList>
    </citation>
    <scope>NUCLEOTIDE SEQUENCE [LARGE SCALE GENOMIC DNA]</scope>
</reference>
<dbReference type="Proteomes" id="UP000240944">
    <property type="component" value="Segment"/>
</dbReference>
<gene>
    <name evidence="2" type="ORF">SEA_BENTHERDUNTHAT_84</name>
</gene>
<sequence length="98" mass="10861">MKETEARKARRQIQVGLLFHAGDSIPEIAKRVGCHRNTVRDDLEAMGMIDPKPPGRPRKHAAAQQETPTTGGRMRGGQGAVNTPATDRTDKEFSHDRF</sequence>
<feature type="region of interest" description="Disordered" evidence="1">
    <location>
        <begin position="43"/>
        <end position="98"/>
    </location>
</feature>
<evidence type="ECO:0000256" key="1">
    <source>
        <dbReference type="SAM" id="MobiDB-lite"/>
    </source>
</evidence>